<organism evidence="2 3">
    <name type="scientific">Sphingomonas glacialis</name>
    <dbReference type="NCBI Taxonomy" id="658225"/>
    <lineage>
        <taxon>Bacteria</taxon>
        <taxon>Pseudomonadati</taxon>
        <taxon>Pseudomonadota</taxon>
        <taxon>Alphaproteobacteria</taxon>
        <taxon>Sphingomonadales</taxon>
        <taxon>Sphingomonadaceae</taxon>
        <taxon>Sphingomonas</taxon>
    </lineage>
</organism>
<dbReference type="Proteomes" id="UP000652430">
    <property type="component" value="Unassembled WGS sequence"/>
</dbReference>
<dbReference type="Pfam" id="PF11162">
    <property type="entry name" value="DUF2946"/>
    <property type="match status" value="1"/>
</dbReference>
<evidence type="ECO:0000313" key="2">
    <source>
        <dbReference type="EMBL" id="GHH08703.1"/>
    </source>
</evidence>
<proteinExistence type="predicted"/>
<accession>A0ABQ3LCE6</accession>
<reference evidence="3" key="1">
    <citation type="journal article" date="2019" name="Int. J. Syst. Evol. Microbiol.">
        <title>The Global Catalogue of Microorganisms (GCM) 10K type strain sequencing project: providing services to taxonomists for standard genome sequencing and annotation.</title>
        <authorList>
            <consortium name="The Broad Institute Genomics Platform"/>
            <consortium name="The Broad Institute Genome Sequencing Center for Infectious Disease"/>
            <person name="Wu L."/>
            <person name="Ma J."/>
        </authorList>
    </citation>
    <scope>NUCLEOTIDE SEQUENCE [LARGE SCALE GENOMIC DNA]</scope>
    <source>
        <strain evidence="3">CGMCC 1.8957</strain>
    </source>
</reference>
<comment type="caution">
    <text evidence="2">The sequence shown here is derived from an EMBL/GenBank/DDBJ whole genome shotgun (WGS) entry which is preliminary data.</text>
</comment>
<gene>
    <name evidence="2" type="ORF">GCM10008023_04450</name>
</gene>
<keyword evidence="1" id="KW-0472">Membrane</keyword>
<protein>
    <recommendedName>
        <fullName evidence="4">DUF2946 domain-containing protein</fullName>
    </recommendedName>
</protein>
<evidence type="ECO:0000313" key="3">
    <source>
        <dbReference type="Proteomes" id="UP000652430"/>
    </source>
</evidence>
<sequence length="135" mass="14165">MAALRILFRAHRRLAGLLLALALLAKIMIPGGFMPVVTSNGLVLELCSGMERTQAPMAMAMPGMAGDHHDQKGDKAESPCSFAGLTAPVIAGADPALLAIAVLFIVALGRVAERRVVLPYRHALRPPLRGPPVAA</sequence>
<evidence type="ECO:0008006" key="4">
    <source>
        <dbReference type="Google" id="ProtNLM"/>
    </source>
</evidence>
<evidence type="ECO:0000256" key="1">
    <source>
        <dbReference type="SAM" id="Phobius"/>
    </source>
</evidence>
<name>A0ABQ3LCE6_9SPHN</name>
<keyword evidence="1" id="KW-0812">Transmembrane</keyword>
<feature type="transmembrane region" description="Helical" evidence="1">
    <location>
        <begin position="95"/>
        <end position="112"/>
    </location>
</feature>
<keyword evidence="3" id="KW-1185">Reference proteome</keyword>
<dbReference type="InterPro" id="IPR021333">
    <property type="entry name" value="DUF2946"/>
</dbReference>
<dbReference type="RefSeq" id="WP_189674926.1">
    <property type="nucleotide sequence ID" value="NZ_BNAQ01000001.1"/>
</dbReference>
<keyword evidence="1" id="KW-1133">Transmembrane helix</keyword>
<dbReference type="EMBL" id="BNAQ01000001">
    <property type="protein sequence ID" value="GHH08703.1"/>
    <property type="molecule type" value="Genomic_DNA"/>
</dbReference>